<dbReference type="EMBL" id="CAJVCH010242636">
    <property type="protein sequence ID" value="CAG7733085.1"/>
    <property type="molecule type" value="Genomic_DNA"/>
</dbReference>
<sequence>MPNYTCTVCLVQKTGDCKRLKRHTPYWDFHERNRSATLPPLQERGRICPSCYQKVYNYINPRGKAAQELVPEPAQPTVPTVQPPPPPVLPQAPGCAQTATSSRAHVVGQRSQPAPATTLQLVEVTAQEPGLQPVPEPSQGTRCAPGSEIEPSRTPPALGPGEILVRAVGRTNRICSVCGQEARQLSMQEVSGLLSACTWVAAETFLPTKNRICNVHVENGRLSQAALESLSKRSQMKVMTETKLLNHLKQIIISAVQFVPEVPKNALDFDSPLLTDSA</sequence>
<protein>
    <submittedName>
        <fullName evidence="2">Uncharacterized protein</fullName>
    </submittedName>
</protein>
<name>A0A8J2P5X8_9HEXA</name>
<evidence type="ECO:0000256" key="1">
    <source>
        <dbReference type="SAM" id="MobiDB-lite"/>
    </source>
</evidence>
<dbReference type="Proteomes" id="UP000708208">
    <property type="component" value="Unassembled WGS sequence"/>
</dbReference>
<evidence type="ECO:0000313" key="2">
    <source>
        <dbReference type="EMBL" id="CAG7733085.1"/>
    </source>
</evidence>
<accession>A0A8J2P5X8</accession>
<evidence type="ECO:0000313" key="3">
    <source>
        <dbReference type="Proteomes" id="UP000708208"/>
    </source>
</evidence>
<feature type="non-terminal residue" evidence="2">
    <location>
        <position position="1"/>
    </location>
</feature>
<reference evidence="2" key="1">
    <citation type="submission" date="2021-06" db="EMBL/GenBank/DDBJ databases">
        <authorList>
            <person name="Hodson N. C."/>
            <person name="Mongue J. A."/>
            <person name="Jaron S. K."/>
        </authorList>
    </citation>
    <scope>NUCLEOTIDE SEQUENCE</scope>
</reference>
<comment type="caution">
    <text evidence="2">The sequence shown here is derived from an EMBL/GenBank/DDBJ whole genome shotgun (WGS) entry which is preliminary data.</text>
</comment>
<proteinExistence type="predicted"/>
<dbReference type="AlphaFoldDB" id="A0A8J2P5X8"/>
<keyword evidence="3" id="KW-1185">Reference proteome</keyword>
<feature type="region of interest" description="Disordered" evidence="1">
    <location>
        <begin position="130"/>
        <end position="160"/>
    </location>
</feature>
<gene>
    <name evidence="2" type="ORF">AFUS01_LOCUS21553</name>
</gene>
<organism evidence="2 3">
    <name type="scientific">Allacma fusca</name>
    <dbReference type="NCBI Taxonomy" id="39272"/>
    <lineage>
        <taxon>Eukaryota</taxon>
        <taxon>Metazoa</taxon>
        <taxon>Ecdysozoa</taxon>
        <taxon>Arthropoda</taxon>
        <taxon>Hexapoda</taxon>
        <taxon>Collembola</taxon>
        <taxon>Symphypleona</taxon>
        <taxon>Sminthuridae</taxon>
        <taxon>Allacma</taxon>
    </lineage>
</organism>